<gene>
    <name evidence="10" type="primary">dbpA</name>
    <name evidence="10" type="ORF">GCM10008027_34680</name>
</gene>
<keyword evidence="3 10" id="KW-0347">Helicase</keyword>
<comment type="similarity">
    <text evidence="5">Belongs to the DEAD box helicase family.</text>
</comment>
<evidence type="ECO:0000256" key="6">
    <source>
        <dbReference type="PROSITE-ProRule" id="PRU00552"/>
    </source>
</evidence>
<organism evidence="10 11">
    <name type="scientific">Pseudoalteromonas gelatinilytica</name>
    <dbReference type="NCBI Taxonomy" id="1703256"/>
    <lineage>
        <taxon>Bacteria</taxon>
        <taxon>Pseudomonadati</taxon>
        <taxon>Pseudomonadota</taxon>
        <taxon>Gammaproteobacteria</taxon>
        <taxon>Alteromonadales</taxon>
        <taxon>Pseudoalteromonadaceae</taxon>
        <taxon>Pseudoalteromonas</taxon>
    </lineage>
</organism>
<dbReference type="SMART" id="SM00490">
    <property type="entry name" value="HELICc"/>
    <property type="match status" value="1"/>
</dbReference>
<evidence type="ECO:0000259" key="9">
    <source>
        <dbReference type="PROSITE" id="PS51195"/>
    </source>
</evidence>
<dbReference type="InterPro" id="IPR044742">
    <property type="entry name" value="DEAD/DEAH_RhlB"/>
</dbReference>
<evidence type="ECO:0000259" key="8">
    <source>
        <dbReference type="PROSITE" id="PS51194"/>
    </source>
</evidence>
<feature type="domain" description="Helicase C-terminal" evidence="8">
    <location>
        <begin position="227"/>
        <end position="388"/>
    </location>
</feature>
<dbReference type="Gene3D" id="3.40.50.300">
    <property type="entry name" value="P-loop containing nucleotide triphosphate hydrolases"/>
    <property type="match status" value="2"/>
</dbReference>
<dbReference type="GO" id="GO:0004386">
    <property type="term" value="F:helicase activity"/>
    <property type="evidence" value="ECO:0007669"/>
    <property type="project" value="UniProtKB-KW"/>
</dbReference>
<dbReference type="EMBL" id="BMIT01000016">
    <property type="protein sequence ID" value="GGF06823.1"/>
    <property type="molecule type" value="Genomic_DNA"/>
</dbReference>
<evidence type="ECO:0000259" key="7">
    <source>
        <dbReference type="PROSITE" id="PS51192"/>
    </source>
</evidence>
<dbReference type="InterPro" id="IPR001650">
    <property type="entry name" value="Helicase_C-like"/>
</dbReference>
<keyword evidence="2" id="KW-0378">Hydrolase</keyword>
<dbReference type="Pfam" id="PF03880">
    <property type="entry name" value="DbpA"/>
    <property type="match status" value="1"/>
</dbReference>
<dbReference type="InterPro" id="IPR012677">
    <property type="entry name" value="Nucleotide-bd_a/b_plait_sf"/>
</dbReference>
<dbReference type="PROSITE" id="PS51194">
    <property type="entry name" value="HELICASE_CTER"/>
    <property type="match status" value="1"/>
</dbReference>
<feature type="domain" description="DEAD-box RNA helicase Q" evidence="9">
    <location>
        <begin position="15"/>
        <end position="43"/>
    </location>
</feature>
<feature type="short sequence motif" description="Q motif" evidence="6">
    <location>
        <begin position="15"/>
        <end position="43"/>
    </location>
</feature>
<evidence type="ECO:0000256" key="3">
    <source>
        <dbReference type="ARBA" id="ARBA00022806"/>
    </source>
</evidence>
<evidence type="ECO:0000256" key="5">
    <source>
        <dbReference type="ARBA" id="ARBA00038437"/>
    </source>
</evidence>
<dbReference type="PROSITE" id="PS51195">
    <property type="entry name" value="Q_MOTIF"/>
    <property type="match status" value="1"/>
</dbReference>
<evidence type="ECO:0000313" key="11">
    <source>
        <dbReference type="Proteomes" id="UP000638462"/>
    </source>
</evidence>
<proteinExistence type="inferred from homology"/>
<dbReference type="PANTHER" id="PTHR47959">
    <property type="entry name" value="ATP-DEPENDENT RNA HELICASE RHLE-RELATED"/>
    <property type="match status" value="1"/>
</dbReference>
<protein>
    <submittedName>
        <fullName evidence="10">ATP-dependent RNA helicase</fullName>
    </submittedName>
</protein>
<dbReference type="InterPro" id="IPR014014">
    <property type="entry name" value="RNA_helicase_DEAD_Q_motif"/>
</dbReference>
<accession>A0ABQ1TZN7</accession>
<keyword evidence="1" id="KW-0547">Nucleotide-binding</keyword>
<dbReference type="PANTHER" id="PTHR47959:SF1">
    <property type="entry name" value="ATP-DEPENDENT RNA HELICASE DBPA"/>
    <property type="match status" value="1"/>
</dbReference>
<feature type="domain" description="Helicase ATP-binding" evidence="7">
    <location>
        <begin position="46"/>
        <end position="217"/>
    </location>
</feature>
<sequence length="473" mass="52250">MSLNYQVWNITVTATAFSSLALPQELTDNLSTLGYTQMTPVQAQSLPVILQGKDIIAQAKTGSGKTAAFSLGVLAKLNVKRFRIQSLILCPTRELAEQVAEEVRKLARGIHNIKVLTLCGGVSIGPQIGSLEHGAHIIVGTPGRVDDHIRKGTLRLDDVETLVLDEADQMLDMGFQDTLDAIVECIPNQRQTLLFSATYPKSIAAIAERVLSNPEMIKVEEEQTKSTIKQYFYKLDNNKQRFNTLKLLLLKFQPESCVVFCNTKVETQQICDDLYAEGFSAVALHGDLDQRERERTLIRFANKSACILVATDVAARGLDINDMDMVVNYHLAHDPQTHVHRVGRTGRAGKKGIACSIYGEAEQFKVAQIGDHYERDFDPEPIPPFSLLEKPAYKPTMATIMIDAGKKQKIRAGDILGALTGKEGIAGHQVGKINVLDNVAFIAVERAAAKPALRKLTEGNIKKRKIRARRLSR</sequence>
<dbReference type="InterPro" id="IPR050079">
    <property type="entry name" value="DEAD_box_RNA_helicase"/>
</dbReference>
<evidence type="ECO:0000256" key="4">
    <source>
        <dbReference type="ARBA" id="ARBA00022840"/>
    </source>
</evidence>
<reference evidence="11" key="1">
    <citation type="journal article" date="2019" name="Int. J. Syst. Evol. Microbiol.">
        <title>The Global Catalogue of Microorganisms (GCM) 10K type strain sequencing project: providing services to taxonomists for standard genome sequencing and annotation.</title>
        <authorList>
            <consortium name="The Broad Institute Genomics Platform"/>
            <consortium name="The Broad Institute Genome Sequencing Center for Infectious Disease"/>
            <person name="Wu L."/>
            <person name="Ma J."/>
        </authorList>
    </citation>
    <scope>NUCLEOTIDE SEQUENCE [LARGE SCALE GENOMIC DNA]</scope>
    <source>
        <strain evidence="11">CGMCC 1.15394</strain>
    </source>
</reference>
<dbReference type="Proteomes" id="UP000638462">
    <property type="component" value="Unassembled WGS sequence"/>
</dbReference>
<keyword evidence="11" id="KW-1185">Reference proteome</keyword>
<dbReference type="CDD" id="cd00268">
    <property type="entry name" value="DEADc"/>
    <property type="match status" value="1"/>
</dbReference>
<dbReference type="InterPro" id="IPR014001">
    <property type="entry name" value="Helicase_ATP-bd"/>
</dbReference>
<dbReference type="Gene3D" id="3.30.70.330">
    <property type="match status" value="1"/>
</dbReference>
<dbReference type="PROSITE" id="PS51192">
    <property type="entry name" value="HELICASE_ATP_BIND_1"/>
    <property type="match status" value="1"/>
</dbReference>
<dbReference type="InterPro" id="IPR011545">
    <property type="entry name" value="DEAD/DEAH_box_helicase_dom"/>
</dbReference>
<dbReference type="InterPro" id="IPR005580">
    <property type="entry name" value="DbpA/CsdA_RNA-bd_dom"/>
</dbReference>
<dbReference type="NCBIfam" id="NF008744">
    <property type="entry name" value="PRK11776.1"/>
    <property type="match status" value="1"/>
</dbReference>
<dbReference type="Pfam" id="PF00270">
    <property type="entry name" value="DEAD"/>
    <property type="match status" value="1"/>
</dbReference>
<keyword evidence="4" id="KW-0067">ATP-binding</keyword>
<dbReference type="InterPro" id="IPR027417">
    <property type="entry name" value="P-loop_NTPase"/>
</dbReference>
<name>A0ABQ1TZN7_9GAMM</name>
<dbReference type="SUPFAM" id="SSF52540">
    <property type="entry name" value="P-loop containing nucleoside triphosphate hydrolases"/>
    <property type="match status" value="2"/>
</dbReference>
<dbReference type="Pfam" id="PF00271">
    <property type="entry name" value="Helicase_C"/>
    <property type="match status" value="1"/>
</dbReference>
<dbReference type="SMART" id="SM00487">
    <property type="entry name" value="DEXDc"/>
    <property type="match status" value="1"/>
</dbReference>
<comment type="caution">
    <text evidence="10">The sequence shown here is derived from an EMBL/GenBank/DDBJ whole genome shotgun (WGS) entry which is preliminary data.</text>
</comment>
<evidence type="ECO:0000256" key="1">
    <source>
        <dbReference type="ARBA" id="ARBA00022741"/>
    </source>
</evidence>
<evidence type="ECO:0000256" key="2">
    <source>
        <dbReference type="ARBA" id="ARBA00022801"/>
    </source>
</evidence>
<evidence type="ECO:0000313" key="10">
    <source>
        <dbReference type="EMBL" id="GGF06823.1"/>
    </source>
</evidence>
<dbReference type="CDD" id="cd18787">
    <property type="entry name" value="SF2_C_DEAD"/>
    <property type="match status" value="1"/>
</dbReference>